<evidence type="ECO:0000313" key="2">
    <source>
        <dbReference type="EMBL" id="RFT16106.1"/>
    </source>
</evidence>
<dbReference type="AlphaFoldDB" id="A0A3E2BNB5"/>
<dbReference type="Gene3D" id="3.30.420.480">
    <property type="entry name" value="Domain of unknown function (DUF4445)"/>
    <property type="match status" value="1"/>
</dbReference>
<keyword evidence="2" id="KW-0489">Methyltransferase</keyword>
<dbReference type="GO" id="GO:0051536">
    <property type="term" value="F:iron-sulfur cluster binding"/>
    <property type="evidence" value="ECO:0007669"/>
    <property type="project" value="InterPro"/>
</dbReference>
<evidence type="ECO:0000313" key="3">
    <source>
        <dbReference type="Proteomes" id="UP000257323"/>
    </source>
</evidence>
<protein>
    <submittedName>
        <fullName evidence="2">Methyltransferase corrinoid activation protein</fullName>
    </submittedName>
</protein>
<dbReference type="SUPFAM" id="SSF53067">
    <property type="entry name" value="Actin-like ATPase domain"/>
    <property type="match status" value="1"/>
</dbReference>
<dbReference type="Pfam" id="PF00111">
    <property type="entry name" value="Fer2"/>
    <property type="match status" value="1"/>
</dbReference>
<feature type="domain" description="2Fe-2S ferredoxin-type" evidence="1">
    <location>
        <begin position="1"/>
        <end position="83"/>
    </location>
</feature>
<gene>
    <name evidence="2" type="ORF">OP8BY_2112</name>
</gene>
<dbReference type="InterPro" id="IPR027980">
    <property type="entry name" value="RACo_C"/>
</dbReference>
<dbReference type="InterPro" id="IPR052911">
    <property type="entry name" value="Corrinoid_activation_enz"/>
</dbReference>
<dbReference type="PANTHER" id="PTHR42895">
    <property type="entry name" value="IRON-SULFUR CLUSTER-BINDING PROTEIN-RELATED"/>
    <property type="match status" value="1"/>
</dbReference>
<dbReference type="GO" id="GO:0008168">
    <property type="term" value="F:methyltransferase activity"/>
    <property type="evidence" value="ECO:0007669"/>
    <property type="project" value="UniProtKB-KW"/>
</dbReference>
<dbReference type="Proteomes" id="UP000257323">
    <property type="component" value="Unassembled WGS sequence"/>
</dbReference>
<accession>A0A3E2BNB5</accession>
<organism evidence="2 3">
    <name type="scientific">Candidatus Saccharicenans subterraneus</name>
    <dbReference type="NCBI Taxonomy" id="2508984"/>
    <lineage>
        <taxon>Bacteria</taxon>
        <taxon>Candidatus Aminicenantota</taxon>
        <taxon>Candidatus Aminicenantia</taxon>
        <taxon>Candidatus Aminicenantales</taxon>
        <taxon>Candidatus Saccharicenantaceae</taxon>
        <taxon>Candidatus Saccharicenans</taxon>
    </lineage>
</organism>
<dbReference type="InterPro" id="IPR001041">
    <property type="entry name" value="2Fe-2S_ferredoxin-type"/>
</dbReference>
<comment type="caution">
    <text evidence="2">The sequence shown here is derived from an EMBL/GenBank/DDBJ whole genome shotgun (WGS) entry which is preliminary data.</text>
</comment>
<dbReference type="InterPro" id="IPR042259">
    <property type="entry name" value="Raco-like_middle_sf"/>
</dbReference>
<reference evidence="2 3" key="1">
    <citation type="submission" date="2018-08" db="EMBL/GenBank/DDBJ databases">
        <title>Genome analysis of the thermophilic bacterium of the candidate phylum Aminicenantes from deep subsurface aquifer revealed its physiology and ecological role.</title>
        <authorList>
            <person name="Kadnikov V.V."/>
            <person name="Mardanov A.V."/>
            <person name="Beletsky A.V."/>
            <person name="Karnachuk O.V."/>
            <person name="Ravin N.V."/>
        </authorList>
    </citation>
    <scope>NUCLEOTIDE SEQUENCE [LARGE SCALE GENOMIC DNA]</scope>
    <source>
        <strain evidence="2">BY38</strain>
    </source>
</reference>
<proteinExistence type="predicted"/>
<sequence length="586" mass="62472">MAEARPGQTLSRVLFRAGLPIKLYCQGRGICGRCLVEIKSGRLLEETEAERKLRLGRRFPPGFRLACQLRLHQSLTVRIPDDLLLQPEIKNLAGMFPGSDRPALRDFNPLVKKYVLRLSREDLSAEERLVSAIKSGLGLKQLVLSPAAEQKPKNVGASRRQSTAVIYDDRLLLDLEAGRSDDRILGLALDLGTTTVSARLLDLVKGKTLTSASVANLQAAFGADLISRIAFSVEKPGNLKKLQQAALKSIAQLTASLAREAGVKPKWIYAVCLAGNAVMNHILLNQPVDSLGRAPFRPAFLCHDPVPASEVGLKLNPQAMVFISPNLGGFVGGDISAGLVYTGLPDKPGNYLYVDLGTNGEIALKKGKKILVASTAAGPAFEGSGISCGQPALPGAIEYVKWSGGSFEYRTIGRKKPTGLCGSGLLGVLAESLRAGWLLPSGRITAGRSEVPVAPGLALSQIDIRKLQLALAALKSGMRLLLGTAGLDWTELDGLYLAGVFGSSIDPGQCIAAGLLPPLPRRKIIFAGNASLAGAELLLLSGQARKSAARLPLKVQHISLAGQENFQGEFLKALSLGRRYWRANDV</sequence>
<dbReference type="Pfam" id="PF17651">
    <property type="entry name" value="Raco_middle"/>
    <property type="match status" value="1"/>
</dbReference>
<dbReference type="CDD" id="cd00207">
    <property type="entry name" value="fer2"/>
    <property type="match status" value="1"/>
</dbReference>
<dbReference type="GO" id="GO:0032259">
    <property type="term" value="P:methylation"/>
    <property type="evidence" value="ECO:0007669"/>
    <property type="project" value="UniProtKB-KW"/>
</dbReference>
<evidence type="ECO:0000259" key="1">
    <source>
        <dbReference type="PROSITE" id="PS51085"/>
    </source>
</evidence>
<dbReference type="InterPro" id="IPR012675">
    <property type="entry name" value="Beta-grasp_dom_sf"/>
</dbReference>
<dbReference type="InterPro" id="IPR041414">
    <property type="entry name" value="Raco-like_middle"/>
</dbReference>
<dbReference type="EMBL" id="QUAH01000005">
    <property type="protein sequence ID" value="RFT16106.1"/>
    <property type="molecule type" value="Genomic_DNA"/>
</dbReference>
<name>A0A3E2BNB5_9BACT</name>
<dbReference type="Gene3D" id="3.10.20.30">
    <property type="match status" value="1"/>
</dbReference>
<dbReference type="Pfam" id="PF14574">
    <property type="entry name" value="RACo_C_ter"/>
    <property type="match status" value="1"/>
</dbReference>
<dbReference type="PROSITE" id="PS51085">
    <property type="entry name" value="2FE2S_FER_2"/>
    <property type="match status" value="1"/>
</dbReference>
<dbReference type="InterPro" id="IPR036010">
    <property type="entry name" value="2Fe-2S_ferredoxin-like_sf"/>
</dbReference>
<dbReference type="InterPro" id="IPR043129">
    <property type="entry name" value="ATPase_NBD"/>
</dbReference>
<keyword evidence="2" id="KW-0808">Transferase</keyword>
<dbReference type="SUPFAM" id="SSF54292">
    <property type="entry name" value="2Fe-2S ferredoxin-like"/>
    <property type="match status" value="1"/>
</dbReference>
<dbReference type="PANTHER" id="PTHR42895:SF2">
    <property type="entry name" value="IRON-SULFUR CLUSTER PROTEIN"/>
    <property type="match status" value="1"/>
</dbReference>